<organism evidence="1 2">
    <name type="scientific">Deinococcus marmoris</name>
    <dbReference type="NCBI Taxonomy" id="249408"/>
    <lineage>
        <taxon>Bacteria</taxon>
        <taxon>Thermotogati</taxon>
        <taxon>Deinococcota</taxon>
        <taxon>Deinococci</taxon>
        <taxon>Deinococcales</taxon>
        <taxon>Deinococcaceae</taxon>
        <taxon>Deinococcus</taxon>
    </lineage>
</organism>
<evidence type="ECO:0000313" key="2">
    <source>
        <dbReference type="Proteomes" id="UP000186607"/>
    </source>
</evidence>
<protein>
    <recommendedName>
        <fullName evidence="3">PD(D/E)XK endonuclease domain-containing protein</fullName>
    </recommendedName>
</protein>
<reference evidence="1 2" key="1">
    <citation type="submission" date="2017-01" db="EMBL/GenBank/DDBJ databases">
        <title>Genome Analysis of Deinococcus marmoris KOPRI26562.</title>
        <authorList>
            <person name="Kim J.H."/>
            <person name="Oh H.-M."/>
        </authorList>
    </citation>
    <scope>NUCLEOTIDE SEQUENCE [LARGE SCALE GENOMIC DNA]</scope>
    <source>
        <strain evidence="1 2">KOPRI26562</strain>
    </source>
</reference>
<accession>A0A1U7P516</accession>
<dbReference type="EMBL" id="MSTI01000005">
    <property type="protein sequence ID" value="OLV20259.1"/>
    <property type="molecule type" value="Genomic_DNA"/>
</dbReference>
<evidence type="ECO:0000313" key="1">
    <source>
        <dbReference type="EMBL" id="OLV20259.1"/>
    </source>
</evidence>
<dbReference type="Proteomes" id="UP000186607">
    <property type="component" value="Unassembled WGS sequence"/>
</dbReference>
<sequence length="124" mass="13632">MADYFTGQGVTVAFAKPGAPADLHVGDVRVEVKVMTPRAGGSAQVKLPALRGSNHNQYQYSKDYRRDADILALAVLSGEALSHLYLLPSAYWKPTITVHPDSSFCPFRPFQNWLGWLPTQSKAV</sequence>
<proteinExistence type="predicted"/>
<gene>
    <name evidence="1" type="ORF">BOO71_0000241</name>
</gene>
<name>A0A1U7P516_9DEIO</name>
<keyword evidence="2" id="KW-1185">Reference proteome</keyword>
<evidence type="ECO:0008006" key="3">
    <source>
        <dbReference type="Google" id="ProtNLM"/>
    </source>
</evidence>
<comment type="caution">
    <text evidence="1">The sequence shown here is derived from an EMBL/GenBank/DDBJ whole genome shotgun (WGS) entry which is preliminary data.</text>
</comment>
<dbReference type="AlphaFoldDB" id="A0A1U7P516"/>